<dbReference type="AlphaFoldDB" id="A0A1F5G658"/>
<dbReference type="Proteomes" id="UP000178577">
    <property type="component" value="Unassembled WGS sequence"/>
</dbReference>
<dbReference type="InterPro" id="IPR001509">
    <property type="entry name" value="Epimerase_deHydtase"/>
</dbReference>
<comment type="caution">
    <text evidence="3">The sequence shown here is derived from an EMBL/GenBank/DDBJ whole genome shotgun (WGS) entry which is preliminary data.</text>
</comment>
<protein>
    <submittedName>
        <fullName evidence="3">Nucleoside-diphosphate sugar epimerase</fullName>
    </submittedName>
</protein>
<name>A0A1F5G658_9BACT</name>
<dbReference type="Pfam" id="PF01370">
    <property type="entry name" value="Epimerase"/>
    <property type="match status" value="1"/>
</dbReference>
<feature type="domain" description="NAD-dependent epimerase/dehydratase" evidence="2">
    <location>
        <begin position="10"/>
        <end position="248"/>
    </location>
</feature>
<gene>
    <name evidence="3" type="ORF">A2693_03285</name>
</gene>
<dbReference type="PANTHER" id="PTHR43000">
    <property type="entry name" value="DTDP-D-GLUCOSE 4,6-DEHYDRATASE-RELATED"/>
    <property type="match status" value="1"/>
</dbReference>
<evidence type="ECO:0000313" key="4">
    <source>
        <dbReference type="Proteomes" id="UP000178577"/>
    </source>
</evidence>
<proteinExistence type="inferred from homology"/>
<dbReference type="InterPro" id="IPR036291">
    <property type="entry name" value="NAD(P)-bd_dom_sf"/>
</dbReference>
<dbReference type="Gene3D" id="3.40.50.720">
    <property type="entry name" value="NAD(P)-binding Rossmann-like Domain"/>
    <property type="match status" value="1"/>
</dbReference>
<evidence type="ECO:0000259" key="2">
    <source>
        <dbReference type="Pfam" id="PF01370"/>
    </source>
</evidence>
<sequence length="325" mass="36630">MRVKQKIIGVTGAAGFIGSHLCEKLLNNGYKVIAVDNLSKGSKNNIRDSLKNKSFNFFKADISNPKTARKSFANVDGVVHLAASKIPRYGGRLETLLVNTEGTKNILEAIKNKKSKFIFASTPDVYGKNPKIPFSEDSDLTVGSPEVARWAYAASKIFDEHLCFGYWEEYKVPFVILRLFGVYGPRQHRSWWGGPQALFIDKIIAGKEIEIHGDGHQTRTFIYIDDVVEALIKSISSEKANNQIINIGTTHEISIIELGKLISKLLQKPLKIKKVPYRSFTGKKYEDVRRRTPTIKKAKELLNWEPKVSLAEGLKETISWHLKTK</sequence>
<accession>A0A1F5G658</accession>
<evidence type="ECO:0000256" key="1">
    <source>
        <dbReference type="ARBA" id="ARBA00007637"/>
    </source>
</evidence>
<dbReference type="EMBL" id="MFAY01000061">
    <property type="protein sequence ID" value="OGD87327.1"/>
    <property type="molecule type" value="Genomic_DNA"/>
</dbReference>
<dbReference type="SUPFAM" id="SSF51735">
    <property type="entry name" value="NAD(P)-binding Rossmann-fold domains"/>
    <property type="match status" value="1"/>
</dbReference>
<comment type="similarity">
    <text evidence="1">Belongs to the NAD(P)-dependent epimerase/dehydratase family.</text>
</comment>
<reference evidence="3 4" key="1">
    <citation type="journal article" date="2016" name="Nat. Commun.">
        <title>Thousands of microbial genomes shed light on interconnected biogeochemical processes in an aquifer system.</title>
        <authorList>
            <person name="Anantharaman K."/>
            <person name="Brown C.T."/>
            <person name="Hug L.A."/>
            <person name="Sharon I."/>
            <person name="Castelle C.J."/>
            <person name="Probst A.J."/>
            <person name="Thomas B.C."/>
            <person name="Singh A."/>
            <person name="Wilkins M.J."/>
            <person name="Karaoz U."/>
            <person name="Brodie E.L."/>
            <person name="Williams K.H."/>
            <person name="Hubbard S.S."/>
            <person name="Banfield J.F."/>
        </authorList>
    </citation>
    <scope>NUCLEOTIDE SEQUENCE [LARGE SCALE GENOMIC DNA]</scope>
</reference>
<evidence type="ECO:0000313" key="3">
    <source>
        <dbReference type="EMBL" id="OGD87327.1"/>
    </source>
</evidence>
<organism evidence="3 4">
    <name type="scientific">Candidatus Curtissbacteria bacterium RIFCSPHIGHO2_01_FULL_40_12</name>
    <dbReference type="NCBI Taxonomy" id="1797710"/>
    <lineage>
        <taxon>Bacteria</taxon>
        <taxon>Candidatus Curtissiibacteriota</taxon>
    </lineage>
</organism>